<comment type="caution">
    <text evidence="3">The sequence shown here is derived from an EMBL/GenBank/DDBJ whole genome shotgun (WGS) entry which is preliminary data.</text>
</comment>
<dbReference type="AlphaFoldDB" id="A0A542X9Y3"/>
<feature type="compositionally biased region" description="Basic and acidic residues" evidence="1">
    <location>
        <begin position="158"/>
        <end position="168"/>
    </location>
</feature>
<evidence type="ECO:0000256" key="1">
    <source>
        <dbReference type="SAM" id="MobiDB-lite"/>
    </source>
</evidence>
<organism evidence="3 4">
    <name type="scientific">Barrientosiimonas humi</name>
    <dbReference type="NCBI Taxonomy" id="999931"/>
    <lineage>
        <taxon>Bacteria</taxon>
        <taxon>Bacillati</taxon>
        <taxon>Actinomycetota</taxon>
        <taxon>Actinomycetes</taxon>
        <taxon>Micrococcales</taxon>
        <taxon>Dermacoccaceae</taxon>
        <taxon>Barrientosiimonas</taxon>
    </lineage>
</organism>
<evidence type="ECO:0000313" key="3">
    <source>
        <dbReference type="EMBL" id="TQL32631.1"/>
    </source>
</evidence>
<accession>A0A542X9Y3</accession>
<dbReference type="Pfam" id="PF01814">
    <property type="entry name" value="Hemerythrin"/>
    <property type="match status" value="1"/>
</dbReference>
<dbReference type="EMBL" id="VFOK01000001">
    <property type="protein sequence ID" value="TQL32631.1"/>
    <property type="molecule type" value="Genomic_DNA"/>
</dbReference>
<gene>
    <name evidence="3" type="ORF">FB554_0763</name>
</gene>
<proteinExistence type="predicted"/>
<evidence type="ECO:0000313" key="4">
    <source>
        <dbReference type="Proteomes" id="UP000318336"/>
    </source>
</evidence>
<dbReference type="OrthoDB" id="5523420at2"/>
<feature type="compositionally biased region" description="Basic residues" evidence="1">
    <location>
        <begin position="169"/>
        <end position="188"/>
    </location>
</feature>
<dbReference type="RefSeq" id="WP_142004697.1">
    <property type="nucleotide sequence ID" value="NZ_CAJTBP010000001.1"/>
</dbReference>
<name>A0A542X9Y3_9MICO</name>
<feature type="domain" description="Hemerythrin-like" evidence="2">
    <location>
        <begin position="3"/>
        <end position="123"/>
    </location>
</feature>
<dbReference type="Proteomes" id="UP000318336">
    <property type="component" value="Unassembled WGS sequence"/>
</dbReference>
<dbReference type="PANTHER" id="PTHR35585">
    <property type="entry name" value="HHE DOMAIN PROTEIN (AFU_ORTHOLOGUE AFUA_4G00730)"/>
    <property type="match status" value="1"/>
</dbReference>
<evidence type="ECO:0000259" key="2">
    <source>
        <dbReference type="Pfam" id="PF01814"/>
    </source>
</evidence>
<reference evidence="3 4" key="1">
    <citation type="submission" date="2019-06" db="EMBL/GenBank/DDBJ databases">
        <title>Sequencing the genomes of 1000 actinobacteria strains.</title>
        <authorList>
            <person name="Klenk H.-P."/>
        </authorList>
    </citation>
    <scope>NUCLEOTIDE SEQUENCE [LARGE SCALE GENOMIC DNA]</scope>
    <source>
        <strain evidence="3 4">DSM 24617</strain>
    </source>
</reference>
<keyword evidence="4" id="KW-1185">Reference proteome</keyword>
<feature type="region of interest" description="Disordered" evidence="1">
    <location>
        <begin position="153"/>
        <end position="196"/>
    </location>
</feature>
<dbReference type="InterPro" id="IPR012312">
    <property type="entry name" value="Hemerythrin-like"/>
</dbReference>
<dbReference type="Gene3D" id="1.20.120.520">
    <property type="entry name" value="nmb1532 protein domain like"/>
    <property type="match status" value="1"/>
</dbReference>
<dbReference type="PANTHER" id="PTHR35585:SF1">
    <property type="entry name" value="HHE DOMAIN PROTEIN (AFU_ORTHOLOGUE AFUA_4G00730)"/>
    <property type="match status" value="1"/>
</dbReference>
<protein>
    <submittedName>
        <fullName evidence="3">Hemerythrin HHE cation binding domain-containing protein</fullName>
    </submittedName>
</protein>
<sequence length="196" mass="22267">MDITEEIQRQHDEQRHAFALLEEWPRDDTDGLAAVWGRLAILLENHAEAEERYFYPELLKLGTGAGDAPDVEEEAEDAVHDHNNIRKAIRRARRAKTGSKAWWTAVTDCNVANSTHMAEEERQDLADFRQQASLELRHEIAVKFLRYEAIKGATGEAPVDKDPEEFIEKHKKKGPVAKAKKSAGRQRKSVQGSETE</sequence>